<evidence type="ECO:0000259" key="3">
    <source>
        <dbReference type="PROSITE" id="PS51468"/>
    </source>
</evidence>
<dbReference type="EMBL" id="CDMY01000493">
    <property type="protein sequence ID" value="CEM17663.1"/>
    <property type="molecule type" value="Genomic_DNA"/>
</dbReference>
<dbReference type="OrthoDB" id="312927at2759"/>
<feature type="region of interest" description="Disordered" evidence="1">
    <location>
        <begin position="535"/>
        <end position="571"/>
    </location>
</feature>
<dbReference type="PhylomeDB" id="A0A0G4FT55"/>
<name>A0A0G4FT55_VITBC</name>
<feature type="region of interest" description="Disordered" evidence="1">
    <location>
        <begin position="289"/>
        <end position="309"/>
    </location>
</feature>
<dbReference type="InterPro" id="IPR002035">
    <property type="entry name" value="VWF_A"/>
</dbReference>
<dbReference type="Pfam" id="PF13768">
    <property type="entry name" value="VWA_3"/>
    <property type="match status" value="1"/>
</dbReference>
<dbReference type="SMART" id="SM00327">
    <property type="entry name" value="VWA"/>
    <property type="match status" value="1"/>
</dbReference>
<feature type="compositionally biased region" description="Basic and acidic residues" evidence="1">
    <location>
        <begin position="296"/>
        <end position="309"/>
    </location>
</feature>
<feature type="domain" description="VIT" evidence="3">
    <location>
        <begin position="27"/>
        <end position="155"/>
    </location>
</feature>
<feature type="domain" description="VWFA" evidence="2">
    <location>
        <begin position="342"/>
        <end position="525"/>
    </location>
</feature>
<dbReference type="PROSITE" id="PS50234">
    <property type="entry name" value="VWFA"/>
    <property type="match status" value="1"/>
</dbReference>
<dbReference type="OMA" id="QRAIMTT"/>
<dbReference type="InterPro" id="IPR013694">
    <property type="entry name" value="VIT"/>
</dbReference>
<dbReference type="InterPro" id="IPR036465">
    <property type="entry name" value="vWFA_dom_sf"/>
</dbReference>
<dbReference type="InParanoid" id="A0A0G4FT55"/>
<feature type="region of interest" description="Disordered" evidence="1">
    <location>
        <begin position="697"/>
        <end position="716"/>
    </location>
</feature>
<dbReference type="Gene3D" id="3.40.50.410">
    <property type="entry name" value="von Willebrand factor, type A domain"/>
    <property type="match status" value="1"/>
</dbReference>
<organism evidence="4 5">
    <name type="scientific">Vitrella brassicaformis (strain CCMP3155)</name>
    <dbReference type="NCBI Taxonomy" id="1169540"/>
    <lineage>
        <taxon>Eukaryota</taxon>
        <taxon>Sar</taxon>
        <taxon>Alveolata</taxon>
        <taxon>Colpodellida</taxon>
        <taxon>Vitrellaceae</taxon>
        <taxon>Vitrella</taxon>
    </lineage>
</organism>
<reference evidence="4 5" key="1">
    <citation type="submission" date="2014-11" db="EMBL/GenBank/DDBJ databases">
        <authorList>
            <person name="Zhu J."/>
            <person name="Qi W."/>
            <person name="Song R."/>
        </authorList>
    </citation>
    <scope>NUCLEOTIDE SEQUENCE [LARGE SCALE GENOMIC DNA]</scope>
</reference>
<dbReference type="PANTHER" id="PTHR45737">
    <property type="entry name" value="VON WILLEBRAND FACTOR A DOMAIN-CONTAINING PROTEIN 5A"/>
    <property type="match status" value="1"/>
</dbReference>
<dbReference type="SUPFAM" id="SSF53300">
    <property type="entry name" value="vWA-like"/>
    <property type="match status" value="1"/>
</dbReference>
<evidence type="ECO:0000313" key="5">
    <source>
        <dbReference type="Proteomes" id="UP000041254"/>
    </source>
</evidence>
<keyword evidence="5" id="KW-1185">Reference proteome</keyword>
<evidence type="ECO:0008006" key="6">
    <source>
        <dbReference type="Google" id="ProtNLM"/>
    </source>
</evidence>
<dbReference type="Proteomes" id="UP000041254">
    <property type="component" value="Unassembled WGS sequence"/>
</dbReference>
<dbReference type="SMART" id="SM00609">
    <property type="entry name" value="VIT"/>
    <property type="match status" value="1"/>
</dbReference>
<evidence type="ECO:0000313" key="4">
    <source>
        <dbReference type="EMBL" id="CEM17663.1"/>
    </source>
</evidence>
<evidence type="ECO:0000259" key="2">
    <source>
        <dbReference type="PROSITE" id="PS50234"/>
    </source>
</evidence>
<sequence length="1009" mass="109484">MVKKFDYASHCGLFVVHPVGVITDTVISKGDDKPAPPPTRVPLVSVHAEANVLDTVAETVLCQTYMNDRDKPIEAKYCFPLVESSAVTGFWAESEGKEIMGIVKEKVQAKKEYDEAISAGHGAYLMEQERPDIFQASVGNILPGKTVKVFVKYCHELSIFDKRIRFTLPTHIAPRYTPEHQPASEVPQNVTYVTPGTTPDMGANAAKLSLTAKMAMPSKIDSIESPSHPIKVSKMEGTSAEVTLALPEVFLAADIIIQVHVVDLHTPRVFWQLLPERYFEEQREKRLALADQTEGGGKKDDKMEVDKDKEGDKVDVKACCPYRGAAMMSIVPKFTLDEQKCELVFVLDRSGSMGGSRIEQSKKAMTIFLKSLPMDCYFSFISFGSSFSVWKPSSVKSSEATVAEALAFVSTVDADMGGTEILKPLEHLFKKMKPTQGYARQVFVLTDGQVSNEAEVVQLVKTEANPSSPSAGEHQPPRVFSLGIGSGVSTYLVKGIARNGNGDAQFVTDTEDLREAVIGQLKRALQPALANLTIEWEGPKPSPAPAPTPTPTTTGTDTQQQQQPQPEQPKKTGILGALSFFAPKQAGEKDKALEATHGTHAPATTLSTSDLPVWRAPFHNPPVFSGSHYVAYALFHDTTKPTHVLLKASSPEGPIELRLPLDDGNEQQQDGMLHRLAARVMLRDLEEGTSLLHDKAEAMEQPSQRHRYGRRPPSPELESHVKAEAIALGVTFGLASKWTSYLAIEKRTHTVLQPPPETVVVPQAGEYEYGGMAMPMAMCAMAAAPMAPGGMPVARSLLRGAAPRRLMAGPPRGMALGIGGGGARKGKHKKMDARGEIFGFAGFGERAKAAEADEIDVVRAEGAMVDRDEEEELADDDTDHIMMDSVEQKKADRPQDKAKAKETDALTLLVDMQQFNGSYSLNDKDKLLSVMGVSAAKYDELKAGVGGCVDDAVLLSALVVAYLHTRLADQKAIWELVAQKTEAFVRASCAGNADTVVAEAKKCVEGVIV</sequence>
<feature type="compositionally biased region" description="Pro residues" evidence="1">
    <location>
        <begin position="540"/>
        <end position="550"/>
    </location>
</feature>
<dbReference type="PANTHER" id="PTHR45737:SF6">
    <property type="entry name" value="VON WILLEBRAND FACTOR A DOMAIN-CONTAINING PROTEIN 5A"/>
    <property type="match status" value="1"/>
</dbReference>
<proteinExistence type="predicted"/>
<evidence type="ECO:0000256" key="1">
    <source>
        <dbReference type="SAM" id="MobiDB-lite"/>
    </source>
</evidence>
<dbReference type="AlphaFoldDB" id="A0A0G4FT55"/>
<feature type="compositionally biased region" description="Low complexity" evidence="1">
    <location>
        <begin position="551"/>
        <end position="565"/>
    </location>
</feature>
<dbReference type="STRING" id="1169540.A0A0G4FT55"/>
<accession>A0A0G4FT55</accession>
<dbReference type="PROSITE" id="PS51468">
    <property type="entry name" value="VIT"/>
    <property type="match status" value="1"/>
</dbReference>
<gene>
    <name evidence="4" type="ORF">Vbra_16086</name>
</gene>
<protein>
    <recommendedName>
        <fullName evidence="6">VWFA domain-containing protein</fullName>
    </recommendedName>
</protein>
<dbReference type="VEuPathDB" id="CryptoDB:Vbra_16086"/>
<dbReference type="Pfam" id="PF08487">
    <property type="entry name" value="VIT"/>
    <property type="match status" value="1"/>
</dbReference>